<reference evidence="8" key="1">
    <citation type="submission" date="2020-10" db="EMBL/GenBank/DDBJ databases">
        <authorList>
            <person name="Gilroy R."/>
        </authorList>
    </citation>
    <scope>NUCLEOTIDE SEQUENCE</scope>
    <source>
        <strain evidence="8">ChiBcec15-4380</strain>
    </source>
</reference>
<dbReference type="PROSITE" id="PS51686">
    <property type="entry name" value="SAM_MT_RSMB_NOP"/>
    <property type="match status" value="1"/>
</dbReference>
<evidence type="ECO:0000256" key="5">
    <source>
        <dbReference type="ARBA" id="ARBA00022884"/>
    </source>
</evidence>
<sequence>MLPAAFLTRMERLLGPEYPAFLASYDLPRHVGLRFNPLKTDAPPALPAFGLTPVPWEPNGYFYDPAARPGLSPFHEAGLYYLQEPSAMAPAGLMDVRPGMRVLDLCAAPGGKSTQLAAALRGQGLLVANEIHPKRAKILARNVERLGIANALVLNEHPQRLAQRFPGYFHRVLVDAPCSGEGMFRKEEAAVTDWSEETVAMCAGRQYEILCSAAEMLCPGGRLVYSTCTFAPQENEGVVSRFLKAHPDFSVAAVEAPWFAPGRPDWVDDPAPKLENTCRLWPHRLRGEGHFAAVLERRGDGQARETAAEPLSPLPRAAADFARDLALSLPEGGCLSFGETLCLAPEGLPALRGLKVLRAGLELGQAKKNRFEPAHAWALWLKTAASTADFDPDSREIAAYLRGEAIPGTARGWTLLTVGGLSLGWVKGDGQTLKNHFPKALRHLSSGEKL</sequence>
<evidence type="ECO:0000256" key="3">
    <source>
        <dbReference type="ARBA" id="ARBA00022679"/>
    </source>
</evidence>
<gene>
    <name evidence="8" type="ORF">IAA53_00545</name>
</gene>
<evidence type="ECO:0000256" key="2">
    <source>
        <dbReference type="ARBA" id="ARBA00022603"/>
    </source>
</evidence>
<dbReference type="PANTHER" id="PTHR22807:SF30">
    <property type="entry name" value="28S RRNA (CYTOSINE(4447)-C(5))-METHYLTRANSFERASE-RELATED"/>
    <property type="match status" value="1"/>
</dbReference>
<dbReference type="Proteomes" id="UP000824239">
    <property type="component" value="Unassembled WGS sequence"/>
</dbReference>
<comment type="similarity">
    <text evidence="6">Belongs to the class I-like SAM-binding methyltransferase superfamily. RsmB/NOP family.</text>
</comment>
<dbReference type="Pfam" id="PF17125">
    <property type="entry name" value="Methyltr_RsmF_N"/>
    <property type="match status" value="1"/>
</dbReference>
<feature type="binding site" evidence="6">
    <location>
        <begin position="106"/>
        <end position="112"/>
    </location>
    <ligand>
        <name>S-adenosyl-L-methionine</name>
        <dbReference type="ChEBI" id="CHEBI:59789"/>
    </ligand>
</feature>
<dbReference type="CDD" id="cd21147">
    <property type="entry name" value="RsmF_methylt_CTD1"/>
    <property type="match status" value="1"/>
</dbReference>
<dbReference type="InterPro" id="IPR001678">
    <property type="entry name" value="MeTrfase_RsmB-F_NOP2_dom"/>
</dbReference>
<dbReference type="EMBL" id="DVHE01000004">
    <property type="protein sequence ID" value="HIR49769.1"/>
    <property type="molecule type" value="Genomic_DNA"/>
</dbReference>
<feature type="active site" description="Nucleophile" evidence="6">
    <location>
        <position position="228"/>
    </location>
</feature>
<feature type="binding site" evidence="6">
    <location>
        <position position="130"/>
    </location>
    <ligand>
        <name>S-adenosyl-L-methionine</name>
        <dbReference type="ChEBI" id="CHEBI:59789"/>
    </ligand>
</feature>
<evidence type="ECO:0000256" key="4">
    <source>
        <dbReference type="ARBA" id="ARBA00022691"/>
    </source>
</evidence>
<keyword evidence="4 6" id="KW-0949">S-adenosyl-L-methionine</keyword>
<dbReference type="AlphaFoldDB" id="A0A9D1DF91"/>
<dbReference type="Pfam" id="PF17126">
    <property type="entry name" value="RsmF_methylt_CI"/>
    <property type="match status" value="1"/>
</dbReference>
<evidence type="ECO:0000313" key="9">
    <source>
        <dbReference type="Proteomes" id="UP000824239"/>
    </source>
</evidence>
<evidence type="ECO:0000313" key="8">
    <source>
        <dbReference type="EMBL" id="HIR49769.1"/>
    </source>
</evidence>
<dbReference type="InterPro" id="IPR027391">
    <property type="entry name" value="Nol1_Nop2_Fmu_2"/>
</dbReference>
<dbReference type="InterPro" id="IPR023267">
    <property type="entry name" value="RCMT"/>
</dbReference>
<proteinExistence type="inferred from homology"/>
<accession>A0A9D1DF91</accession>
<dbReference type="PANTHER" id="PTHR22807">
    <property type="entry name" value="NOP2 YEAST -RELATED NOL1/NOP2/FMU SUN DOMAIN-CONTAINING"/>
    <property type="match status" value="1"/>
</dbReference>
<dbReference type="GO" id="GO:0003723">
    <property type="term" value="F:RNA binding"/>
    <property type="evidence" value="ECO:0007669"/>
    <property type="project" value="UniProtKB-UniRule"/>
</dbReference>
<keyword evidence="2 6" id="KW-0489">Methyltransferase</keyword>
<dbReference type="Pfam" id="PF01189">
    <property type="entry name" value="Methyltr_RsmB-F"/>
    <property type="match status" value="1"/>
</dbReference>
<dbReference type="SUPFAM" id="SSF53335">
    <property type="entry name" value="S-adenosyl-L-methionine-dependent methyltransferases"/>
    <property type="match status" value="1"/>
</dbReference>
<dbReference type="CDD" id="cd02440">
    <property type="entry name" value="AdoMet_MTases"/>
    <property type="match status" value="1"/>
</dbReference>
<organism evidence="8 9">
    <name type="scientific">Candidatus Avoscillospira avicola</name>
    <dbReference type="NCBI Taxonomy" id="2840706"/>
    <lineage>
        <taxon>Bacteria</taxon>
        <taxon>Bacillati</taxon>
        <taxon>Bacillota</taxon>
        <taxon>Clostridia</taxon>
        <taxon>Eubacteriales</taxon>
        <taxon>Oscillospiraceae</taxon>
        <taxon>Oscillospiraceae incertae sedis</taxon>
        <taxon>Candidatus Avoscillospira</taxon>
    </lineage>
</organism>
<feature type="binding site" evidence="6">
    <location>
        <position position="175"/>
    </location>
    <ligand>
        <name>S-adenosyl-L-methionine</name>
        <dbReference type="ChEBI" id="CHEBI:59789"/>
    </ligand>
</feature>
<evidence type="ECO:0000256" key="6">
    <source>
        <dbReference type="PROSITE-ProRule" id="PRU01023"/>
    </source>
</evidence>
<protein>
    <submittedName>
        <fullName evidence="8">RsmB/NOP family class I SAM-dependent RNA methyltransferase</fullName>
    </submittedName>
</protein>
<name>A0A9D1DF91_9FIRM</name>
<dbReference type="GO" id="GO:0008173">
    <property type="term" value="F:RNA methyltransferase activity"/>
    <property type="evidence" value="ECO:0007669"/>
    <property type="project" value="InterPro"/>
</dbReference>
<comment type="caution">
    <text evidence="8">The sequence shown here is derived from an EMBL/GenBank/DDBJ whole genome shotgun (WGS) entry which is preliminary data.</text>
</comment>
<dbReference type="InterPro" id="IPR029063">
    <property type="entry name" value="SAM-dependent_MTases_sf"/>
</dbReference>
<dbReference type="Gene3D" id="2.30.130.60">
    <property type="match status" value="1"/>
</dbReference>
<dbReference type="Gene3D" id="3.40.50.150">
    <property type="entry name" value="Vaccinia Virus protein VP39"/>
    <property type="match status" value="1"/>
</dbReference>
<dbReference type="InterPro" id="IPR049560">
    <property type="entry name" value="MeTrfase_RsmB-F_NOP2_cat"/>
</dbReference>
<keyword evidence="3 6" id="KW-0808">Transferase</keyword>
<dbReference type="InterPro" id="IPR031341">
    <property type="entry name" value="Methyltr_RsmF_N"/>
</dbReference>
<dbReference type="Gene3D" id="3.30.70.1170">
    <property type="entry name" value="Sun protein, domain 3"/>
    <property type="match status" value="1"/>
</dbReference>
<feature type="domain" description="SAM-dependent MTase RsmB/NOP-type" evidence="7">
    <location>
        <begin position="10"/>
        <end position="298"/>
    </location>
</feature>
<keyword evidence="5 6" id="KW-0694">RNA-binding</keyword>
<keyword evidence="1" id="KW-0963">Cytoplasm</keyword>
<dbReference type="InterPro" id="IPR031340">
    <property type="entry name" value="RsmF_methylt_CI"/>
</dbReference>
<evidence type="ECO:0000256" key="1">
    <source>
        <dbReference type="ARBA" id="ARBA00022490"/>
    </source>
</evidence>
<dbReference type="GO" id="GO:0001510">
    <property type="term" value="P:RNA methylation"/>
    <property type="evidence" value="ECO:0007669"/>
    <property type="project" value="InterPro"/>
</dbReference>
<comment type="caution">
    <text evidence="6">Lacks conserved residue(s) required for the propagation of feature annotation.</text>
</comment>
<dbReference type="PRINTS" id="PR02008">
    <property type="entry name" value="RCMTFAMILY"/>
</dbReference>
<dbReference type="Pfam" id="PF13636">
    <property type="entry name" value="Methyltranf_PUA"/>
    <property type="match status" value="1"/>
</dbReference>
<reference evidence="8" key="2">
    <citation type="journal article" date="2021" name="PeerJ">
        <title>Extensive microbial diversity within the chicken gut microbiome revealed by metagenomics and culture.</title>
        <authorList>
            <person name="Gilroy R."/>
            <person name="Ravi A."/>
            <person name="Getino M."/>
            <person name="Pursley I."/>
            <person name="Horton D.L."/>
            <person name="Alikhan N.F."/>
            <person name="Baker D."/>
            <person name="Gharbi K."/>
            <person name="Hall N."/>
            <person name="Watson M."/>
            <person name="Adriaenssens E.M."/>
            <person name="Foster-Nyarko E."/>
            <person name="Jarju S."/>
            <person name="Secka A."/>
            <person name="Antonio M."/>
            <person name="Oren A."/>
            <person name="Chaudhuri R.R."/>
            <person name="La Ragione R."/>
            <person name="Hildebrand F."/>
            <person name="Pallen M.J."/>
        </authorList>
    </citation>
    <scope>NUCLEOTIDE SEQUENCE</scope>
    <source>
        <strain evidence="8">ChiBcec15-4380</strain>
    </source>
</reference>
<evidence type="ECO:0000259" key="7">
    <source>
        <dbReference type="PROSITE" id="PS51686"/>
    </source>
</evidence>